<organism evidence="4 5">
    <name type="scientific">Knoellia koreensis</name>
    <dbReference type="NCBI Taxonomy" id="2730921"/>
    <lineage>
        <taxon>Bacteria</taxon>
        <taxon>Bacillati</taxon>
        <taxon>Actinomycetota</taxon>
        <taxon>Actinomycetes</taxon>
        <taxon>Micrococcales</taxon>
        <taxon>Intrasporangiaceae</taxon>
        <taxon>Knoellia</taxon>
    </lineage>
</organism>
<dbReference type="SUPFAM" id="SSF55729">
    <property type="entry name" value="Acyl-CoA N-acyltransferases (Nat)"/>
    <property type="match status" value="1"/>
</dbReference>
<dbReference type="InterPro" id="IPR050832">
    <property type="entry name" value="Bact_Acetyltransf"/>
</dbReference>
<dbReference type="PROSITE" id="PS51186">
    <property type="entry name" value="GNAT"/>
    <property type="match status" value="1"/>
</dbReference>
<dbReference type="Gene3D" id="3.40.630.30">
    <property type="match status" value="1"/>
</dbReference>
<dbReference type="CDD" id="cd04301">
    <property type="entry name" value="NAT_SF"/>
    <property type="match status" value="1"/>
</dbReference>
<comment type="caution">
    <text evidence="4">The sequence shown here is derived from an EMBL/GenBank/DDBJ whole genome shotgun (WGS) entry which is preliminary data.</text>
</comment>
<dbReference type="PANTHER" id="PTHR43877">
    <property type="entry name" value="AMINOALKYLPHOSPHONATE N-ACETYLTRANSFERASE-RELATED-RELATED"/>
    <property type="match status" value="1"/>
</dbReference>
<accession>A0A849HJB5</accession>
<dbReference type="AlphaFoldDB" id="A0A849HJB5"/>
<protein>
    <submittedName>
        <fullName evidence="4">GNAT family N-acetyltransferase</fullName>
    </submittedName>
</protein>
<name>A0A849HJB5_9MICO</name>
<keyword evidence="1 4" id="KW-0808">Transferase</keyword>
<evidence type="ECO:0000313" key="5">
    <source>
        <dbReference type="Proteomes" id="UP000588586"/>
    </source>
</evidence>
<evidence type="ECO:0000313" key="4">
    <source>
        <dbReference type="EMBL" id="NNM44757.1"/>
    </source>
</evidence>
<dbReference type="InterPro" id="IPR000182">
    <property type="entry name" value="GNAT_dom"/>
</dbReference>
<proteinExistence type="predicted"/>
<keyword evidence="2" id="KW-0012">Acyltransferase</keyword>
<evidence type="ECO:0000256" key="2">
    <source>
        <dbReference type="ARBA" id="ARBA00023315"/>
    </source>
</evidence>
<dbReference type="InterPro" id="IPR016181">
    <property type="entry name" value="Acyl_CoA_acyltransferase"/>
</dbReference>
<dbReference type="EMBL" id="JABEPQ010000001">
    <property type="protein sequence ID" value="NNM44757.1"/>
    <property type="molecule type" value="Genomic_DNA"/>
</dbReference>
<reference evidence="4 5" key="1">
    <citation type="submission" date="2020-04" db="EMBL/GenBank/DDBJ databases">
        <title>Knoellia sp. isolate from air conditioner.</title>
        <authorList>
            <person name="Chea S."/>
            <person name="Kim D.-U."/>
        </authorList>
    </citation>
    <scope>NUCLEOTIDE SEQUENCE [LARGE SCALE GENOMIC DNA]</scope>
    <source>
        <strain evidence="4 5">DB2414S</strain>
    </source>
</reference>
<dbReference type="GO" id="GO:0016747">
    <property type="term" value="F:acyltransferase activity, transferring groups other than amino-acyl groups"/>
    <property type="evidence" value="ECO:0007669"/>
    <property type="project" value="InterPro"/>
</dbReference>
<evidence type="ECO:0000256" key="1">
    <source>
        <dbReference type="ARBA" id="ARBA00022679"/>
    </source>
</evidence>
<evidence type="ECO:0000259" key="3">
    <source>
        <dbReference type="PROSITE" id="PS51186"/>
    </source>
</evidence>
<dbReference type="Pfam" id="PF00583">
    <property type="entry name" value="Acetyltransf_1"/>
    <property type="match status" value="1"/>
</dbReference>
<gene>
    <name evidence="4" type="ORF">HJG52_01910</name>
</gene>
<sequence length="166" mass="18214">MVPDDAAGIAATHHQSWVDTYGEYLPTGYFDEWTVEAAVARWERMLAGPPAPGVDRVVATTDGAVVGFATSGPARPIEDRPAPVRPFELWALYVARDELGSGLGQRLLDAVLPADRPTELWVFADNARARAFYARNGFRDDGTAYRDRRFPDLRVARMVRGAAPIG</sequence>
<feature type="domain" description="N-acetyltransferase" evidence="3">
    <location>
        <begin position="1"/>
        <end position="160"/>
    </location>
</feature>
<dbReference type="Proteomes" id="UP000588586">
    <property type="component" value="Unassembled WGS sequence"/>
</dbReference>
<keyword evidence="5" id="KW-1185">Reference proteome</keyword>